<organism evidence="1 2">
    <name type="scientific">Metaclostridioides mangenotii</name>
    <dbReference type="NCBI Taxonomy" id="1540"/>
    <lineage>
        <taxon>Bacteria</taxon>
        <taxon>Bacillati</taxon>
        <taxon>Bacillota</taxon>
        <taxon>Clostridia</taxon>
        <taxon>Peptostreptococcales</taxon>
        <taxon>Peptostreptococcaceae</taxon>
        <taxon>Metaclostridioides</taxon>
    </lineage>
</organism>
<comment type="caution">
    <text evidence="1">The sequence shown here is derived from an EMBL/GenBank/DDBJ whole genome shotgun (WGS) entry which is preliminary data.</text>
</comment>
<gene>
    <name evidence="1" type="ORF">J2Z43_001431</name>
</gene>
<name>A0ABS4EAU1_9FIRM</name>
<proteinExistence type="predicted"/>
<keyword evidence="2" id="KW-1185">Reference proteome</keyword>
<accession>A0ABS4EAU1</accession>
<dbReference type="Proteomes" id="UP000767291">
    <property type="component" value="Unassembled WGS sequence"/>
</dbReference>
<dbReference type="RefSeq" id="WP_209456522.1">
    <property type="nucleotide sequence ID" value="NZ_BAAACS010000002.1"/>
</dbReference>
<sequence length="100" mass="11241">MDCNDKKSKNCLEKSCFFNIPPKQFSLLSSIIGLLLIDNLNTDQQNSLGNFIVNIGQNITTSAAQESLLANKNNQDDEINTQLEILKKQICLLENKVKKK</sequence>
<protein>
    <submittedName>
        <fullName evidence="1">Uncharacterized protein</fullName>
    </submittedName>
</protein>
<evidence type="ECO:0000313" key="1">
    <source>
        <dbReference type="EMBL" id="MBP1855038.1"/>
    </source>
</evidence>
<evidence type="ECO:0000313" key="2">
    <source>
        <dbReference type="Proteomes" id="UP000767291"/>
    </source>
</evidence>
<reference evidence="1 2" key="1">
    <citation type="submission" date="2021-03" db="EMBL/GenBank/DDBJ databases">
        <title>Genomic Encyclopedia of Type Strains, Phase IV (KMG-IV): sequencing the most valuable type-strain genomes for metagenomic binning, comparative biology and taxonomic classification.</title>
        <authorList>
            <person name="Goeker M."/>
        </authorList>
    </citation>
    <scope>NUCLEOTIDE SEQUENCE [LARGE SCALE GENOMIC DNA]</scope>
    <source>
        <strain evidence="1 2">DSM 1289</strain>
    </source>
</reference>
<dbReference type="EMBL" id="JAGGJX010000002">
    <property type="protein sequence ID" value="MBP1855038.1"/>
    <property type="molecule type" value="Genomic_DNA"/>
</dbReference>